<gene>
    <name evidence="1" type="ORF">DO97_19025</name>
</gene>
<keyword evidence="2" id="KW-1185">Reference proteome</keyword>
<evidence type="ECO:0000313" key="1">
    <source>
        <dbReference type="EMBL" id="KGF73573.1"/>
    </source>
</evidence>
<sequence>MEGNNLESKNTNTKSPLELAEYASLLLSVAGTVASALTQQAVLAAAPLSLSLILNLANRRRIQALPPLAAPAALLAEPSPLTTDTPSHAVADLVRIQEQSFLFATPRHQSSRNGR</sequence>
<organism evidence="1 2">
    <name type="scientific">Neosynechococcus sphagnicola sy1</name>
    <dbReference type="NCBI Taxonomy" id="1497020"/>
    <lineage>
        <taxon>Bacteria</taxon>
        <taxon>Bacillati</taxon>
        <taxon>Cyanobacteriota</taxon>
        <taxon>Cyanophyceae</taxon>
        <taxon>Neosynechococcales</taxon>
        <taxon>Neosynechococcaceae</taxon>
        <taxon>Neosynechococcus</taxon>
    </lineage>
</organism>
<reference evidence="1 2" key="1">
    <citation type="journal article" date="2014" name="Mol. Ecol.">
        <title>Evolution of Synechococcus.</title>
        <authorList>
            <person name="Dvorak P."/>
            <person name="Casamatta D."/>
            <person name="Hasler P."/>
            <person name="Poulickova A."/>
            <person name="Ondrej V."/>
            <person name="Sanges R."/>
        </authorList>
    </citation>
    <scope>NUCLEOTIDE SEQUENCE [LARGE SCALE GENOMIC DNA]</scope>
    <source>
        <strain evidence="1 2">CAUP A 1101</strain>
    </source>
</reference>
<evidence type="ECO:0000313" key="2">
    <source>
        <dbReference type="Proteomes" id="UP000030170"/>
    </source>
</evidence>
<accession>A0A098TS69</accession>
<proteinExistence type="predicted"/>
<dbReference type="EMBL" id="JJML01000007">
    <property type="protein sequence ID" value="KGF73573.1"/>
    <property type="molecule type" value="Genomic_DNA"/>
</dbReference>
<name>A0A098TS69_9CYAN</name>
<dbReference type="AlphaFoldDB" id="A0A098TS69"/>
<dbReference type="Proteomes" id="UP000030170">
    <property type="component" value="Unassembled WGS sequence"/>
</dbReference>
<dbReference type="RefSeq" id="WP_036531320.1">
    <property type="nucleotide sequence ID" value="NZ_JJML01000007.1"/>
</dbReference>
<protein>
    <submittedName>
        <fullName evidence="1">Uncharacterized protein</fullName>
    </submittedName>
</protein>
<dbReference type="STRING" id="1497020.DO97_19025"/>
<comment type="caution">
    <text evidence="1">The sequence shown here is derived from an EMBL/GenBank/DDBJ whole genome shotgun (WGS) entry which is preliminary data.</text>
</comment>